<feature type="region of interest" description="Disordered" evidence="1">
    <location>
        <begin position="184"/>
        <end position="231"/>
    </location>
</feature>
<accession>A0A7S1FBE8</accession>
<sequence length="640" mass="69213">MRAVADELCASTPDNFFQQEQVDPVMDSAARTGGGSLNELTHSLDEVVSQRLLAKWDQSSNHLECEVEKVFASTFDAVFRQRRKSSEQSCLTGSTTASSLCCADTDGSSITECAPDSASRHRSPTEGAQSCIDMRSGASVYVTPASRCLPVCPTLQGREHQAHGPASGKDDHCFQDGGPSARDLAGRCSKREVTKRQASSCSAPPRRDSARQAPRSSSSSARVSAASTKSVQSDVRGCNDSALASVMAAFRTECGVHKQDVQSFVRATMKALSEQDARLRTEMVSREDVGHLVETLVAPHLQALRRGISSDSVSGQNERSCSPELESEAVKELVSLRGSVESLRDAQTCALTFVEEATRPDVLYSTLAKSSCMAGHVEVLAEHGTELGKMITVHTAMLSKLQDLAQRLDRVEAQHDQFPSSAAAEHHKWVLEQRAAEGASLFALLEAERGARLADQELFAERLRKVEASVEVQVRTWNCEADALRLSVEVQVRSMKEQETAFSCLKQQSNATCAEVGALLARLESDHRKLAAREMSLEAHSELTARQSQHSLEHVEPLDGGLNFTNFPAAMSICRSLSAQSFTDHLQVPADTQCGESGWTVEAVEARELGASASECQLFAMDEILAGTVKKISAGEVIIL</sequence>
<reference evidence="2" key="1">
    <citation type="submission" date="2021-01" db="EMBL/GenBank/DDBJ databases">
        <authorList>
            <person name="Corre E."/>
            <person name="Pelletier E."/>
            <person name="Niang G."/>
            <person name="Scheremetjew M."/>
            <person name="Finn R."/>
            <person name="Kale V."/>
            <person name="Holt S."/>
            <person name="Cochrane G."/>
            <person name="Meng A."/>
            <person name="Brown T."/>
            <person name="Cohen L."/>
        </authorList>
    </citation>
    <scope>NUCLEOTIDE SEQUENCE</scope>
</reference>
<evidence type="ECO:0000313" key="2">
    <source>
        <dbReference type="EMBL" id="CAD8857538.1"/>
    </source>
</evidence>
<protein>
    <submittedName>
        <fullName evidence="2">Uncharacterized protein</fullName>
    </submittedName>
</protein>
<dbReference type="EMBL" id="HBFQ01044963">
    <property type="protein sequence ID" value="CAD8857538.1"/>
    <property type="molecule type" value="Transcribed_RNA"/>
</dbReference>
<gene>
    <name evidence="2" type="ORF">NSCI0253_LOCUS31890</name>
</gene>
<organism evidence="2">
    <name type="scientific">Noctiluca scintillans</name>
    <name type="common">Sea sparkle</name>
    <name type="synonym">Red tide dinoflagellate</name>
    <dbReference type="NCBI Taxonomy" id="2966"/>
    <lineage>
        <taxon>Eukaryota</taxon>
        <taxon>Sar</taxon>
        <taxon>Alveolata</taxon>
        <taxon>Dinophyceae</taxon>
        <taxon>Noctilucales</taxon>
        <taxon>Noctilucaceae</taxon>
        <taxon>Noctiluca</taxon>
    </lineage>
</organism>
<proteinExistence type="predicted"/>
<evidence type="ECO:0000256" key="1">
    <source>
        <dbReference type="SAM" id="MobiDB-lite"/>
    </source>
</evidence>
<feature type="compositionally biased region" description="Low complexity" evidence="1">
    <location>
        <begin position="211"/>
        <end position="227"/>
    </location>
</feature>
<dbReference type="AlphaFoldDB" id="A0A7S1FBE8"/>
<name>A0A7S1FBE8_NOCSC</name>